<dbReference type="InterPro" id="IPR004516">
    <property type="entry name" value="HisRS/HisZ"/>
</dbReference>
<keyword evidence="4" id="KW-1185">Reference proteome</keyword>
<proteinExistence type="predicted"/>
<reference evidence="4" key="1">
    <citation type="submission" date="2016-11" db="EMBL/GenBank/DDBJ databases">
        <authorList>
            <person name="Varghese N."/>
            <person name="Submissions S."/>
        </authorList>
    </citation>
    <scope>NUCLEOTIDE SEQUENCE [LARGE SCALE GENOMIC DNA]</scope>
    <source>
        <strain evidence="4">DSM 29440</strain>
    </source>
</reference>
<dbReference type="GO" id="GO:0006427">
    <property type="term" value="P:histidyl-tRNA aminoacylation"/>
    <property type="evidence" value="ECO:0007669"/>
    <property type="project" value="TreeGrafter"/>
</dbReference>
<dbReference type="InterPro" id="IPR045864">
    <property type="entry name" value="aa-tRNA-synth_II/BPL/LPL"/>
</dbReference>
<dbReference type="RefSeq" id="WP_074256421.1">
    <property type="nucleotide sequence ID" value="NZ_FSRL01000001.1"/>
</dbReference>
<dbReference type="Gene3D" id="3.30.930.10">
    <property type="entry name" value="Bira Bifunctional Protein, Domain 2"/>
    <property type="match status" value="1"/>
</dbReference>
<evidence type="ECO:0000313" key="4">
    <source>
        <dbReference type="Proteomes" id="UP000184932"/>
    </source>
</evidence>
<dbReference type="STRING" id="1217970.SAMN05444002_2396"/>
<feature type="binding site" evidence="1">
    <location>
        <position position="91"/>
    </location>
    <ligand>
        <name>L-histidine</name>
        <dbReference type="ChEBI" id="CHEBI:57595"/>
    </ligand>
</feature>
<dbReference type="InterPro" id="IPR041715">
    <property type="entry name" value="HisRS-like_core"/>
</dbReference>
<dbReference type="Proteomes" id="UP000184932">
    <property type="component" value="Unassembled WGS sequence"/>
</dbReference>
<dbReference type="GO" id="GO:0016757">
    <property type="term" value="F:glycosyltransferase activity"/>
    <property type="evidence" value="ECO:0007669"/>
    <property type="project" value="UniProtKB-KW"/>
</dbReference>
<dbReference type="Pfam" id="PF13393">
    <property type="entry name" value="tRNA-synt_His"/>
    <property type="match status" value="1"/>
</dbReference>
<feature type="binding site" evidence="1">
    <location>
        <position position="304"/>
    </location>
    <ligand>
        <name>L-histidine</name>
        <dbReference type="ChEBI" id="CHEBI:57595"/>
    </ligand>
</feature>
<feature type="binding site" evidence="1">
    <location>
        <position position="109"/>
    </location>
    <ligand>
        <name>L-histidine</name>
        <dbReference type="ChEBI" id="CHEBI:57595"/>
    </ligand>
</feature>
<sequence>MLKEVPREEVSRLIGLFEAAGALRVGADVLQPADTLLDLYGEEIRARAYVSHDPLRGELMLRPDFTVPVVQAHMAQGQEPARYCYAGTVFRMQEDDSGRPSEFEQVGFELFDRGDRARADAEVFALISQCLAGKGLRAAIGDIGVLSAAVAGLSTSEKRRAALMRHLWRPRRFKALLDRFGGRAGVPATRAALLQRLEAEPAEKVLAGAGPEIGLRRAEEVLARIAALRADAQEPPIPQAELDLLDDLLGVRADPVDALEHLRDLAVDMPALSPALDTFARRLDALAEAGIDLAALEFEGSFGRTLLEYYDGFVFGFFAPQRPDLPAVATGGRYDALCRVLGQGREIPAVGAVIRPALLVELGGAG</sequence>
<dbReference type="SUPFAM" id="SSF55681">
    <property type="entry name" value="Class II aaRS and biotin synthetases"/>
    <property type="match status" value="1"/>
</dbReference>
<dbReference type="OrthoDB" id="9797914at2"/>
<organism evidence="3 4">
    <name type="scientific">Vannielia litorea</name>
    <dbReference type="NCBI Taxonomy" id="1217970"/>
    <lineage>
        <taxon>Bacteria</taxon>
        <taxon>Pseudomonadati</taxon>
        <taxon>Pseudomonadota</taxon>
        <taxon>Alphaproteobacteria</taxon>
        <taxon>Rhodobacterales</taxon>
        <taxon>Paracoccaceae</taxon>
        <taxon>Vannielia</taxon>
    </lineage>
</organism>
<keyword evidence="3" id="KW-0808">Transferase</keyword>
<dbReference type="AlphaFoldDB" id="A0A1N6GDJ8"/>
<dbReference type="NCBIfam" id="NF008952">
    <property type="entry name" value="PRK12295.1-5"/>
    <property type="match status" value="1"/>
</dbReference>
<gene>
    <name evidence="3" type="ORF">SAMN05444002_2396</name>
</gene>
<evidence type="ECO:0000256" key="1">
    <source>
        <dbReference type="PIRSR" id="PIRSR001549-1"/>
    </source>
</evidence>
<dbReference type="PANTHER" id="PTHR43707:SF1">
    <property type="entry name" value="HISTIDINE--TRNA LIGASE, MITOCHONDRIAL-RELATED"/>
    <property type="match status" value="1"/>
</dbReference>
<feature type="binding site" evidence="1">
    <location>
        <position position="105"/>
    </location>
    <ligand>
        <name>L-histidine</name>
        <dbReference type="ChEBI" id="CHEBI:57595"/>
    </ligand>
</feature>
<feature type="binding site" evidence="1">
    <location>
        <begin position="309"/>
        <end position="310"/>
    </location>
    <ligand>
        <name>L-histidine</name>
        <dbReference type="ChEBI" id="CHEBI:57595"/>
    </ligand>
</feature>
<dbReference type="EMBL" id="FSRL01000001">
    <property type="protein sequence ID" value="SIO05564.1"/>
    <property type="molecule type" value="Genomic_DNA"/>
</dbReference>
<feature type="binding site" evidence="1">
    <location>
        <begin position="64"/>
        <end position="66"/>
    </location>
    <ligand>
        <name>L-histidine</name>
        <dbReference type="ChEBI" id="CHEBI:57595"/>
    </ligand>
</feature>
<name>A0A1N6GDJ8_9RHOB</name>
<dbReference type="GO" id="GO:0005737">
    <property type="term" value="C:cytoplasm"/>
    <property type="evidence" value="ECO:0007669"/>
    <property type="project" value="InterPro"/>
</dbReference>
<keyword evidence="3" id="KW-0328">Glycosyltransferase</keyword>
<dbReference type="PIRSF" id="PIRSF001549">
    <property type="entry name" value="His-tRNA_synth"/>
    <property type="match status" value="1"/>
</dbReference>
<accession>A0A1N6GDJ8</accession>
<protein>
    <submittedName>
        <fullName evidence="3">ATP phosphoribosyltransferase regulatory subunit</fullName>
    </submittedName>
</protein>
<dbReference type="PANTHER" id="PTHR43707">
    <property type="entry name" value="HISTIDYL-TRNA SYNTHETASE"/>
    <property type="match status" value="1"/>
</dbReference>
<evidence type="ECO:0000259" key="2">
    <source>
        <dbReference type="Pfam" id="PF13393"/>
    </source>
</evidence>
<dbReference type="GO" id="GO:0004821">
    <property type="term" value="F:histidine-tRNA ligase activity"/>
    <property type="evidence" value="ECO:0007669"/>
    <property type="project" value="TreeGrafter"/>
</dbReference>
<feature type="domain" description="Class II Histidinyl-tRNA synthetase (HisRS)-like catalytic core" evidence="2">
    <location>
        <begin position="10"/>
        <end position="229"/>
    </location>
</feature>
<evidence type="ECO:0000313" key="3">
    <source>
        <dbReference type="EMBL" id="SIO05564.1"/>
    </source>
</evidence>